<keyword evidence="1" id="KW-0808">Transferase</keyword>
<dbReference type="InterPro" id="IPR043519">
    <property type="entry name" value="NT_sf"/>
</dbReference>
<evidence type="ECO:0000256" key="5">
    <source>
        <dbReference type="ARBA" id="ARBA00022842"/>
    </source>
</evidence>
<name>A0ABQ1QL52_9RHOB</name>
<keyword evidence="6" id="KW-0511">Multifunctional enzyme</keyword>
<feature type="domain" description="Glutamate-ammonia ligase adenylyltransferase repeated" evidence="8">
    <location>
        <begin position="39"/>
        <end position="264"/>
    </location>
</feature>
<dbReference type="Gene3D" id="1.20.120.330">
    <property type="entry name" value="Nucleotidyltransferases domain 2"/>
    <property type="match status" value="2"/>
</dbReference>
<dbReference type="EMBL" id="BMGI01000002">
    <property type="protein sequence ID" value="GGD32484.1"/>
    <property type="molecule type" value="Genomic_DNA"/>
</dbReference>
<dbReference type="InterPro" id="IPR023057">
    <property type="entry name" value="GlnE"/>
</dbReference>
<dbReference type="InterPro" id="IPR013546">
    <property type="entry name" value="PII_UdlTrfase/GS_AdlTrfase"/>
</dbReference>
<evidence type="ECO:0000256" key="2">
    <source>
        <dbReference type="ARBA" id="ARBA00022695"/>
    </source>
</evidence>
<dbReference type="GO" id="GO:0016779">
    <property type="term" value="F:nucleotidyltransferase activity"/>
    <property type="evidence" value="ECO:0007669"/>
    <property type="project" value="UniProtKB-KW"/>
</dbReference>
<feature type="coiled-coil region" evidence="7">
    <location>
        <begin position="890"/>
        <end position="917"/>
    </location>
</feature>
<dbReference type="SUPFAM" id="SSF81593">
    <property type="entry name" value="Nucleotidyltransferase substrate binding subunit/domain"/>
    <property type="match status" value="2"/>
</dbReference>
<dbReference type="Gene3D" id="3.30.460.10">
    <property type="entry name" value="Beta Polymerase, domain 2"/>
    <property type="match status" value="2"/>
</dbReference>
<dbReference type="InterPro" id="IPR005190">
    <property type="entry name" value="GlnE_rpt_dom"/>
</dbReference>
<comment type="caution">
    <text evidence="10">The sequence shown here is derived from an EMBL/GenBank/DDBJ whole genome shotgun (WGS) entry which is preliminary data.</text>
</comment>
<keyword evidence="11" id="KW-1185">Reference proteome</keyword>
<evidence type="ECO:0000313" key="11">
    <source>
        <dbReference type="Proteomes" id="UP000617355"/>
    </source>
</evidence>
<dbReference type="PANTHER" id="PTHR30621:SF0">
    <property type="entry name" value="BIFUNCTIONAL GLUTAMINE SYNTHETASE ADENYLYLTRANSFERASE_ADENYLYL-REMOVING ENZYME"/>
    <property type="match status" value="1"/>
</dbReference>
<evidence type="ECO:0000313" key="10">
    <source>
        <dbReference type="EMBL" id="GGD32484.1"/>
    </source>
</evidence>
<evidence type="ECO:0000256" key="1">
    <source>
        <dbReference type="ARBA" id="ARBA00022679"/>
    </source>
</evidence>
<evidence type="ECO:0000256" key="4">
    <source>
        <dbReference type="ARBA" id="ARBA00022840"/>
    </source>
</evidence>
<evidence type="ECO:0000256" key="3">
    <source>
        <dbReference type="ARBA" id="ARBA00022741"/>
    </source>
</evidence>
<feature type="coiled-coil region" evidence="7">
    <location>
        <begin position="559"/>
        <end position="586"/>
    </location>
</feature>
<evidence type="ECO:0000259" key="8">
    <source>
        <dbReference type="Pfam" id="PF03710"/>
    </source>
</evidence>
<sequence length="922" mass="100385">MTRCPIPFDRDHGAEAATRFADLAPELAELLTGAAGCSPYLKGLMEREEEWLRAALADSPEAAFEAAIAPEGDGDPGDALRRAKRRVALIAGLADLAGVWSLEEVTGALTRFAENATDRALKYHVGREIARGKLPGASEDDIETAGGAVAIAMGKMGAGELNYSSDIDLIMLFDESRYERDDFHEARASLVRATRRMSATLSEMTAEGYVFRTDLRLRPDPAVTPVILSMAAAEAYYESLGRTWERAAHIKARPCAGDIAAGEAYLDRLTPFVWRKHLDFAAIQDAHDMRLRIREHKGLGGPITLEGHDMKLGRGGIREIEFFTQTRQLISGGRDPSLRLRATVPGLAALAGGNWVPEDVAEVLAMHYRGHREIEHRVQMVRDAQTHALPGSAGGFRRIVNMSGEDDVAAWRERLRDALAEVHELTEGFFAPEERITAAPVLHADDEEIVDRWRNYPACRSARAAGIFERLKPDILARLHKAARPREALVQFDAFLRGLPAGVQVFSLFDANPALVDLIVDIAATAPALAVYLGRNSQVLDAVIGGDFFADWPGLHWLADDLGARLEELSEDYEAQLDAARRWLKEWHFRVGVHHLRGLVTGREAGAQYSDLAEAVLSALWPVVVTQFSRKHGAPPGRGAVLIGMGSLGARTISSTSDLDLIVIYDADGVEESQGPRPLTARPYYARLTQAMVTALTAPMPEGKLYEVDMRLRPSGRQGPVATGLDSFAAYQRDEAWTWEHLALTRARPVAGNMEIGADVEAVRAEVLRRDRDPGATIRDVVEMRARIAEAKGTAGPLAAKVGPGRLQDIELVAQCAAVLAQDCPRDVEGQIGSGVEIRWLTQGEAEAMLAAYDLLWRMQAAAKLLTEGALDLEAVGTGGREFLLRETGMDSAEALTREVEARAEAARAAIEAALARLPGEA</sequence>
<evidence type="ECO:0000259" key="9">
    <source>
        <dbReference type="Pfam" id="PF08335"/>
    </source>
</evidence>
<evidence type="ECO:0000256" key="7">
    <source>
        <dbReference type="SAM" id="Coils"/>
    </source>
</evidence>
<evidence type="ECO:0000256" key="6">
    <source>
        <dbReference type="ARBA" id="ARBA00023268"/>
    </source>
</evidence>
<proteinExistence type="predicted"/>
<keyword evidence="5" id="KW-0460">Magnesium</keyword>
<feature type="domain" description="PII-uridylyltransferase/Glutamine-synthetase adenylyltransferase" evidence="9">
    <location>
        <begin position="290"/>
        <end position="430"/>
    </location>
</feature>
<dbReference type="CDD" id="cd05401">
    <property type="entry name" value="NT_GlnE_GlnD_like"/>
    <property type="match status" value="2"/>
</dbReference>
<protein>
    <submittedName>
        <fullName evidence="10">Glutamate-ammonia-ligase adenylyltransferase</fullName>
    </submittedName>
</protein>
<organism evidence="10 11">
    <name type="scientific">Sinisalibacter lacisalsi</name>
    <dbReference type="NCBI Taxonomy" id="1526570"/>
    <lineage>
        <taxon>Bacteria</taxon>
        <taxon>Pseudomonadati</taxon>
        <taxon>Pseudomonadota</taxon>
        <taxon>Alphaproteobacteria</taxon>
        <taxon>Rhodobacterales</taxon>
        <taxon>Roseobacteraceae</taxon>
        <taxon>Sinisalibacter</taxon>
    </lineage>
</organism>
<keyword evidence="7" id="KW-0175">Coiled coil</keyword>
<dbReference type="SUPFAM" id="SSF81301">
    <property type="entry name" value="Nucleotidyltransferase"/>
    <property type="match status" value="2"/>
</dbReference>
<dbReference type="Pfam" id="PF08335">
    <property type="entry name" value="GlnD_UR_UTase"/>
    <property type="match status" value="1"/>
</dbReference>
<keyword evidence="2 10" id="KW-0548">Nucleotidyltransferase</keyword>
<feature type="domain" description="Glutamate-ammonia ligase adenylyltransferase repeated" evidence="8">
    <location>
        <begin position="519"/>
        <end position="761"/>
    </location>
</feature>
<dbReference type="PANTHER" id="PTHR30621">
    <property type="entry name" value="GLUTAMINE SYNTHETASE ADENYLYLTRANSFERASE"/>
    <property type="match status" value="1"/>
</dbReference>
<reference evidence="11" key="1">
    <citation type="journal article" date="2019" name="Int. J. Syst. Evol. Microbiol.">
        <title>The Global Catalogue of Microorganisms (GCM) 10K type strain sequencing project: providing services to taxonomists for standard genome sequencing and annotation.</title>
        <authorList>
            <consortium name="The Broad Institute Genomics Platform"/>
            <consortium name="The Broad Institute Genome Sequencing Center for Infectious Disease"/>
            <person name="Wu L."/>
            <person name="Ma J."/>
        </authorList>
    </citation>
    <scope>NUCLEOTIDE SEQUENCE [LARGE SCALE GENOMIC DNA]</scope>
    <source>
        <strain evidence="11">CGMCC 1.12922</strain>
    </source>
</reference>
<keyword evidence="4" id="KW-0067">ATP-binding</keyword>
<gene>
    <name evidence="10" type="primary">glnE</name>
    <name evidence="10" type="ORF">GCM10011358_15760</name>
</gene>
<dbReference type="Proteomes" id="UP000617355">
    <property type="component" value="Unassembled WGS sequence"/>
</dbReference>
<keyword evidence="3" id="KW-0547">Nucleotide-binding</keyword>
<accession>A0ABQ1QL52</accession>
<dbReference type="Pfam" id="PF03710">
    <property type="entry name" value="GlnE"/>
    <property type="match status" value="2"/>
</dbReference>